<feature type="domain" description="SMODS and SLOG-associating 2TM effector" evidence="2">
    <location>
        <begin position="5"/>
        <end position="183"/>
    </location>
</feature>
<dbReference type="EMBL" id="JAPDOD010000015">
    <property type="protein sequence ID" value="MDA0161891.1"/>
    <property type="molecule type" value="Genomic_DNA"/>
</dbReference>
<evidence type="ECO:0000259" key="2">
    <source>
        <dbReference type="Pfam" id="PF18183"/>
    </source>
</evidence>
<evidence type="ECO:0000256" key="1">
    <source>
        <dbReference type="SAM" id="Phobius"/>
    </source>
</evidence>
<dbReference type="Proteomes" id="UP001149140">
    <property type="component" value="Unassembled WGS sequence"/>
</dbReference>
<keyword evidence="1" id="KW-0472">Membrane</keyword>
<keyword evidence="4" id="KW-1185">Reference proteome</keyword>
<dbReference type="Pfam" id="PF18183">
    <property type="entry name" value="SLATT_2"/>
    <property type="match status" value="1"/>
</dbReference>
<sequence>MSGDIARSDLPELDWGAAERAASLSKVYVHAQGLAVASERWYAANRPPKRVAGRVLRVLALLLGTAAALLPILSEIFTTGDKPAFAPGWASVALVIAAALIAVDRYLGASNAWMRYMTAETQIANLRQEFEYAWNIERTRTASPPTDAEVAVLLGLARKLVADVNDVVAAETGTWISDFRGSLQSTEQGLHPPS</sequence>
<reference evidence="3" key="1">
    <citation type="submission" date="2022-10" db="EMBL/GenBank/DDBJ databases">
        <title>The WGS of Solirubrobacter ginsenosidimutans DSM 21036.</title>
        <authorList>
            <person name="Jiang Z."/>
        </authorList>
    </citation>
    <scope>NUCLEOTIDE SEQUENCE</scope>
    <source>
        <strain evidence="3">DSM 21036</strain>
    </source>
</reference>
<name>A0A9X3MU17_9ACTN</name>
<feature type="transmembrane region" description="Helical" evidence="1">
    <location>
        <begin position="55"/>
        <end position="74"/>
    </location>
</feature>
<dbReference type="NCBIfam" id="NF033633">
    <property type="entry name" value="SLATT_2"/>
    <property type="match status" value="1"/>
</dbReference>
<dbReference type="AlphaFoldDB" id="A0A9X3MU17"/>
<keyword evidence="1" id="KW-0812">Transmembrane</keyword>
<keyword evidence="1" id="KW-1133">Transmembrane helix</keyword>
<accession>A0A9X3MU17</accession>
<comment type="caution">
    <text evidence="3">The sequence shown here is derived from an EMBL/GenBank/DDBJ whole genome shotgun (WGS) entry which is preliminary data.</text>
</comment>
<evidence type="ECO:0000313" key="3">
    <source>
        <dbReference type="EMBL" id="MDA0161891.1"/>
    </source>
</evidence>
<dbReference type="RefSeq" id="WP_270041122.1">
    <property type="nucleotide sequence ID" value="NZ_JAPDOD010000015.1"/>
</dbReference>
<protein>
    <submittedName>
        <fullName evidence="3">SLATT domain-containing protein</fullName>
    </submittedName>
</protein>
<feature type="transmembrane region" description="Helical" evidence="1">
    <location>
        <begin position="86"/>
        <end position="107"/>
    </location>
</feature>
<evidence type="ECO:0000313" key="4">
    <source>
        <dbReference type="Proteomes" id="UP001149140"/>
    </source>
</evidence>
<gene>
    <name evidence="3" type="ORF">OM076_16575</name>
</gene>
<dbReference type="InterPro" id="IPR040688">
    <property type="entry name" value="SLATT_2"/>
</dbReference>
<organism evidence="3 4">
    <name type="scientific">Solirubrobacter ginsenosidimutans</name>
    <dbReference type="NCBI Taxonomy" id="490573"/>
    <lineage>
        <taxon>Bacteria</taxon>
        <taxon>Bacillati</taxon>
        <taxon>Actinomycetota</taxon>
        <taxon>Thermoleophilia</taxon>
        <taxon>Solirubrobacterales</taxon>
        <taxon>Solirubrobacteraceae</taxon>
        <taxon>Solirubrobacter</taxon>
    </lineage>
</organism>
<proteinExistence type="predicted"/>